<dbReference type="GO" id="GO:0030638">
    <property type="term" value="P:polyketide metabolic process"/>
    <property type="evidence" value="ECO:0007669"/>
    <property type="project" value="InterPro"/>
</dbReference>
<evidence type="ECO:0000313" key="1">
    <source>
        <dbReference type="EMBL" id="MXY32863.1"/>
    </source>
</evidence>
<dbReference type="InterPro" id="IPR032710">
    <property type="entry name" value="NTF2-like_dom_sf"/>
</dbReference>
<comment type="caution">
    <text evidence="1">The sequence shown here is derived from an EMBL/GenBank/DDBJ whole genome shotgun (WGS) entry which is preliminary data.</text>
</comment>
<protein>
    <submittedName>
        <fullName evidence="1">Ester cyclase</fullName>
    </submittedName>
</protein>
<gene>
    <name evidence="1" type="ORF">F4Y60_01990</name>
</gene>
<dbReference type="SUPFAM" id="SSF54427">
    <property type="entry name" value="NTF2-like"/>
    <property type="match status" value="1"/>
</dbReference>
<dbReference type="Pfam" id="PF07366">
    <property type="entry name" value="SnoaL"/>
    <property type="match status" value="1"/>
</dbReference>
<dbReference type="AlphaFoldDB" id="A0A6B0XYH6"/>
<organism evidence="1">
    <name type="scientific">Boseongicola sp. SB0664_bin_43</name>
    <dbReference type="NCBI Taxonomy" id="2604844"/>
    <lineage>
        <taxon>Bacteria</taxon>
        <taxon>Pseudomonadati</taxon>
        <taxon>Pseudomonadota</taxon>
        <taxon>Alphaproteobacteria</taxon>
        <taxon>Rhodobacterales</taxon>
        <taxon>Paracoccaceae</taxon>
        <taxon>Boseongicola</taxon>
    </lineage>
</organism>
<dbReference type="InterPro" id="IPR009959">
    <property type="entry name" value="Cyclase_SnoaL-like"/>
</dbReference>
<dbReference type="EMBL" id="VXRY01000079">
    <property type="protein sequence ID" value="MXY32863.1"/>
    <property type="molecule type" value="Genomic_DNA"/>
</dbReference>
<name>A0A6B0XYH6_9RHOB</name>
<accession>A0A6B0XYH6</accession>
<sequence length="135" mass="14974">MASQGLEQYWQEDMAWHGPWGIGSAYGLQEFYDYAQGPSVRSFPGRKGSWPKEAFVAEARVAGFAGQFLGTFSGVPFRGIEPTGRKITKRVMDFYTSRDGRLAENWVLIDMIRFASDCGVDLMARLPEDPAPAAA</sequence>
<dbReference type="Gene3D" id="3.10.450.50">
    <property type="match status" value="1"/>
</dbReference>
<proteinExistence type="predicted"/>
<reference evidence="1" key="1">
    <citation type="submission" date="2019-09" db="EMBL/GenBank/DDBJ databases">
        <title>Characterisation of the sponge microbiome using genome-centric metagenomics.</title>
        <authorList>
            <person name="Engelberts J.P."/>
            <person name="Robbins S.J."/>
            <person name="De Goeij J.M."/>
            <person name="Aranda M."/>
            <person name="Bell S.C."/>
            <person name="Webster N.S."/>
        </authorList>
    </citation>
    <scope>NUCLEOTIDE SEQUENCE</scope>
    <source>
        <strain evidence="1">SB0664_bin_43</strain>
    </source>
</reference>